<reference evidence="1 2" key="1">
    <citation type="journal article" date="2020" name="ISME J.">
        <title>Uncovering the hidden diversity of litter-decomposition mechanisms in mushroom-forming fungi.</title>
        <authorList>
            <person name="Floudas D."/>
            <person name="Bentzer J."/>
            <person name="Ahren D."/>
            <person name="Johansson T."/>
            <person name="Persson P."/>
            <person name="Tunlid A."/>
        </authorList>
    </citation>
    <scope>NUCLEOTIDE SEQUENCE [LARGE SCALE GENOMIC DNA]</scope>
    <source>
        <strain evidence="1 2">CBS 175.51</strain>
    </source>
</reference>
<evidence type="ECO:0000313" key="2">
    <source>
        <dbReference type="Proteomes" id="UP000541558"/>
    </source>
</evidence>
<proteinExistence type="predicted"/>
<dbReference type="AlphaFoldDB" id="A0A8H5FLW5"/>
<keyword evidence="2" id="KW-1185">Reference proteome</keyword>
<organism evidence="1 2">
    <name type="scientific">Ephemerocybe angulata</name>
    <dbReference type="NCBI Taxonomy" id="980116"/>
    <lineage>
        <taxon>Eukaryota</taxon>
        <taxon>Fungi</taxon>
        <taxon>Dikarya</taxon>
        <taxon>Basidiomycota</taxon>
        <taxon>Agaricomycotina</taxon>
        <taxon>Agaricomycetes</taxon>
        <taxon>Agaricomycetidae</taxon>
        <taxon>Agaricales</taxon>
        <taxon>Agaricineae</taxon>
        <taxon>Psathyrellaceae</taxon>
        <taxon>Ephemerocybe</taxon>
    </lineage>
</organism>
<dbReference type="EMBL" id="JAACJK010000001">
    <property type="protein sequence ID" value="KAF5342040.1"/>
    <property type="molecule type" value="Genomic_DNA"/>
</dbReference>
<comment type="caution">
    <text evidence="1">The sequence shown here is derived from an EMBL/GenBank/DDBJ whole genome shotgun (WGS) entry which is preliminary data.</text>
</comment>
<evidence type="ECO:0008006" key="3">
    <source>
        <dbReference type="Google" id="ProtNLM"/>
    </source>
</evidence>
<name>A0A8H5FLW5_9AGAR</name>
<sequence length="388" mass="44657">MAQVDAQPALIDDLFNCPPAYNAILACLSPADIIRAGKTCRLLRDAVESFNSLAYNINRHLEHFLADPIAFRRLQAKGDFLISGSNALQFLDRTFYLGSDLDIFAYPDTVKEIGQHLIDKEGYVFEPGEKQAKSFEDVKVKKQDLSSLGRSHSQAEFVYNSGMSDLLRFKHPRRDLEIQLIGCRRTPLDCVLYFHSTCVMNIITHDAAYALYPKATFDKRISLQFGYDSHERTKKAFDKYSERGWSFFTDLTAEGVRSIESSIATDITRYLDDKFTWRLPLDTGGLDLDEDSKSKTIAFQCNSWRLNRDFNGFSTQMTLGIAYQVFPSRSLEQTYLVAEKEFGDAIDQLIDYLEVYNPSRRTRKYLDSYLPDLRDAHHKYTKRVYEET</sequence>
<evidence type="ECO:0000313" key="1">
    <source>
        <dbReference type="EMBL" id="KAF5342040.1"/>
    </source>
</evidence>
<dbReference type="Proteomes" id="UP000541558">
    <property type="component" value="Unassembled WGS sequence"/>
</dbReference>
<protein>
    <recommendedName>
        <fullName evidence="3">F-box domain-containing protein</fullName>
    </recommendedName>
</protein>
<dbReference type="OrthoDB" id="2826296at2759"/>
<accession>A0A8H5FLW5</accession>
<gene>
    <name evidence="1" type="ORF">D9611_001787</name>
</gene>